<protein>
    <submittedName>
        <fullName evidence="2">Uncharacterized protein</fullName>
    </submittedName>
</protein>
<proteinExistence type="predicted"/>
<dbReference type="EMBL" id="BMJV01000001">
    <property type="protein sequence ID" value="GGG61553.1"/>
    <property type="molecule type" value="Genomic_DNA"/>
</dbReference>
<feature type="region of interest" description="Disordered" evidence="1">
    <location>
        <begin position="1"/>
        <end position="39"/>
    </location>
</feature>
<evidence type="ECO:0000256" key="1">
    <source>
        <dbReference type="SAM" id="MobiDB-lite"/>
    </source>
</evidence>
<keyword evidence="3" id="KW-1185">Reference proteome</keyword>
<name>A0A8J2ZGJ8_9RHOB</name>
<dbReference type="RefSeq" id="WP_188788406.1">
    <property type="nucleotide sequence ID" value="NZ_BMJV01000001.1"/>
</dbReference>
<organism evidence="2 3">
    <name type="scientific">Salipiger pallidus</name>
    <dbReference type="NCBI Taxonomy" id="1775170"/>
    <lineage>
        <taxon>Bacteria</taxon>
        <taxon>Pseudomonadati</taxon>
        <taxon>Pseudomonadota</taxon>
        <taxon>Alphaproteobacteria</taxon>
        <taxon>Rhodobacterales</taxon>
        <taxon>Roseobacteraceae</taxon>
        <taxon>Salipiger</taxon>
    </lineage>
</organism>
<comment type="caution">
    <text evidence="2">The sequence shown here is derived from an EMBL/GenBank/DDBJ whole genome shotgun (WGS) entry which is preliminary data.</text>
</comment>
<gene>
    <name evidence="2" type="ORF">GCM10011415_04600</name>
</gene>
<accession>A0A8J2ZGJ8</accession>
<sequence length="57" mass="5800">MDYSKSGGAKLGRNAPRFDPNGASNKGKAATGGKSAKDELLARMKAAAKSAETSKDS</sequence>
<evidence type="ECO:0000313" key="2">
    <source>
        <dbReference type="EMBL" id="GGG61553.1"/>
    </source>
</evidence>
<reference evidence="2" key="1">
    <citation type="journal article" date="2014" name="Int. J. Syst. Evol. Microbiol.">
        <title>Complete genome sequence of Corynebacterium casei LMG S-19264T (=DSM 44701T), isolated from a smear-ripened cheese.</title>
        <authorList>
            <consortium name="US DOE Joint Genome Institute (JGI-PGF)"/>
            <person name="Walter F."/>
            <person name="Albersmeier A."/>
            <person name="Kalinowski J."/>
            <person name="Ruckert C."/>
        </authorList>
    </citation>
    <scope>NUCLEOTIDE SEQUENCE</scope>
    <source>
        <strain evidence="2">CGMCC 1.15762</strain>
    </source>
</reference>
<dbReference type="Proteomes" id="UP000617145">
    <property type="component" value="Unassembled WGS sequence"/>
</dbReference>
<reference evidence="2" key="2">
    <citation type="submission" date="2020-09" db="EMBL/GenBank/DDBJ databases">
        <authorList>
            <person name="Sun Q."/>
            <person name="Zhou Y."/>
        </authorList>
    </citation>
    <scope>NUCLEOTIDE SEQUENCE</scope>
    <source>
        <strain evidence="2">CGMCC 1.15762</strain>
    </source>
</reference>
<evidence type="ECO:0000313" key="3">
    <source>
        <dbReference type="Proteomes" id="UP000617145"/>
    </source>
</evidence>
<dbReference type="AlphaFoldDB" id="A0A8J2ZGJ8"/>
<feature type="compositionally biased region" description="Low complexity" evidence="1">
    <location>
        <begin position="21"/>
        <end position="34"/>
    </location>
</feature>